<keyword evidence="6" id="KW-1185">Reference proteome</keyword>
<dbReference type="PANTHER" id="PTHR42788">
    <property type="entry name" value="TAURINE IMPORT ATP-BINDING PROTEIN-RELATED"/>
    <property type="match status" value="1"/>
</dbReference>
<dbReference type="Proteomes" id="UP000677436">
    <property type="component" value="Chromosome"/>
</dbReference>
<gene>
    <name evidence="5" type="ORF">JIR001_10050</name>
</gene>
<dbReference type="Gene3D" id="3.40.50.300">
    <property type="entry name" value="P-loop containing nucleotide triphosphate hydrolases"/>
    <property type="match status" value="1"/>
</dbReference>
<evidence type="ECO:0000256" key="1">
    <source>
        <dbReference type="ARBA" id="ARBA00022448"/>
    </source>
</evidence>
<protein>
    <submittedName>
        <fullName evidence="5">ABC transporter ATP-binding protein</fullName>
    </submittedName>
</protein>
<dbReference type="SMART" id="SM00382">
    <property type="entry name" value="AAA"/>
    <property type="match status" value="1"/>
</dbReference>
<dbReference type="KEGG" id="pabs:JIR001_10050"/>
<evidence type="ECO:0000256" key="3">
    <source>
        <dbReference type="ARBA" id="ARBA00022840"/>
    </source>
</evidence>
<dbReference type="InterPro" id="IPR003439">
    <property type="entry name" value="ABC_transporter-like_ATP-bd"/>
</dbReference>
<dbReference type="PANTHER" id="PTHR42788:SF21">
    <property type="entry name" value="ABC TRANSPORTER ATP-BINDING PROTEIN"/>
    <property type="match status" value="1"/>
</dbReference>
<dbReference type="GO" id="GO:0016887">
    <property type="term" value="F:ATP hydrolysis activity"/>
    <property type="evidence" value="ECO:0007669"/>
    <property type="project" value="InterPro"/>
</dbReference>
<dbReference type="InterPro" id="IPR017871">
    <property type="entry name" value="ABC_transporter-like_CS"/>
</dbReference>
<keyword evidence="3 5" id="KW-0067">ATP-binding</keyword>
<accession>A0A8D5UDF7</accession>
<dbReference type="EMBL" id="AP024601">
    <property type="protein sequence ID" value="BCU81222.1"/>
    <property type="molecule type" value="Genomic_DNA"/>
</dbReference>
<reference evidence="5" key="2">
    <citation type="journal article" date="2021" name="Microbiol. Resour. Announc.">
        <title>Complete Genome Sequence of Polycladomyces abyssicola JIR-001T, Isolated from Hemipelagic Sediment in Deep Seawater.</title>
        <authorList>
            <person name="Tsubouchi T."/>
            <person name="Kaneko Y."/>
        </authorList>
    </citation>
    <scope>NUCLEOTIDE SEQUENCE</scope>
    <source>
        <strain evidence="5">JIR-001</strain>
    </source>
</reference>
<feature type="domain" description="ABC transporter" evidence="4">
    <location>
        <begin position="7"/>
        <end position="238"/>
    </location>
</feature>
<dbReference type="InterPro" id="IPR050166">
    <property type="entry name" value="ABC_transporter_ATP-bind"/>
</dbReference>
<evidence type="ECO:0000313" key="5">
    <source>
        <dbReference type="EMBL" id="BCU81222.1"/>
    </source>
</evidence>
<organism evidence="5 6">
    <name type="scientific">Polycladomyces abyssicola</name>
    <dbReference type="NCBI Taxonomy" id="1125966"/>
    <lineage>
        <taxon>Bacteria</taxon>
        <taxon>Bacillati</taxon>
        <taxon>Bacillota</taxon>
        <taxon>Bacilli</taxon>
        <taxon>Bacillales</taxon>
        <taxon>Thermoactinomycetaceae</taxon>
        <taxon>Polycladomyces</taxon>
    </lineage>
</organism>
<sequence length="255" mass="28299">MRSSHAIALEQVVKTYMTKTEEIHAVGPVDLTVKPGEFLTLVGPSGCGKSTILSLMAGLIPATAGTVRIFGEALHSPSPRVGYMLQQDCLLEWRTIKANVLLGLELRGLRSDRTVGRALDLLHELGLGNVMHHYPSQLSGGMRQRAALVRTLAVDPDILLLDEPFSSLDYQHKLNLEELMVTVLREQEKTSVLVTHDLEEALAVSDRVLVMGGRPSQIRRTLTLPAEVRAASPLEARSHPMFRTLFNELWREMEH</sequence>
<dbReference type="RefSeq" id="WP_246512201.1">
    <property type="nucleotide sequence ID" value="NZ_AP024601.1"/>
</dbReference>
<dbReference type="GO" id="GO:0005524">
    <property type="term" value="F:ATP binding"/>
    <property type="evidence" value="ECO:0007669"/>
    <property type="project" value="UniProtKB-KW"/>
</dbReference>
<dbReference type="AlphaFoldDB" id="A0A8D5UDF7"/>
<dbReference type="Pfam" id="PF00005">
    <property type="entry name" value="ABC_tran"/>
    <property type="match status" value="1"/>
</dbReference>
<dbReference type="CDD" id="cd03293">
    <property type="entry name" value="ABC_NrtD_SsuB_transporters"/>
    <property type="match status" value="1"/>
</dbReference>
<dbReference type="InterPro" id="IPR027417">
    <property type="entry name" value="P-loop_NTPase"/>
</dbReference>
<evidence type="ECO:0000259" key="4">
    <source>
        <dbReference type="PROSITE" id="PS50893"/>
    </source>
</evidence>
<evidence type="ECO:0000256" key="2">
    <source>
        <dbReference type="ARBA" id="ARBA00022741"/>
    </source>
</evidence>
<reference evidence="5" key="1">
    <citation type="journal article" date="2013" name="Int. J. Syst. Evol. Microbiol.">
        <title>Polycladomyces abyssicola gen. nov., sp. nov., a thermophilic filamentous bacterium isolated from hemipelagic sediment.</title>
        <authorList>
            <person name="Tsubouchi T."/>
            <person name="Shimane Y."/>
            <person name="Mori K."/>
            <person name="Usui K."/>
            <person name="Hiraki T."/>
            <person name="Tame A."/>
            <person name="Uematsu K."/>
            <person name="Maruyama T."/>
            <person name="Hatada Y."/>
        </authorList>
    </citation>
    <scope>NUCLEOTIDE SEQUENCE</scope>
    <source>
        <strain evidence="5">JIR-001</strain>
    </source>
</reference>
<name>A0A8D5UDF7_9BACL</name>
<evidence type="ECO:0000313" key="6">
    <source>
        <dbReference type="Proteomes" id="UP000677436"/>
    </source>
</evidence>
<dbReference type="InterPro" id="IPR003593">
    <property type="entry name" value="AAA+_ATPase"/>
</dbReference>
<dbReference type="SUPFAM" id="SSF52540">
    <property type="entry name" value="P-loop containing nucleoside triphosphate hydrolases"/>
    <property type="match status" value="1"/>
</dbReference>
<proteinExistence type="predicted"/>
<dbReference type="PROSITE" id="PS50893">
    <property type="entry name" value="ABC_TRANSPORTER_2"/>
    <property type="match status" value="1"/>
</dbReference>
<dbReference type="PROSITE" id="PS00211">
    <property type="entry name" value="ABC_TRANSPORTER_1"/>
    <property type="match status" value="1"/>
</dbReference>
<keyword evidence="1" id="KW-0813">Transport</keyword>
<keyword evidence="2" id="KW-0547">Nucleotide-binding</keyword>